<organism evidence="2 3">
    <name type="scientific">Olpidium bornovanus</name>
    <dbReference type="NCBI Taxonomy" id="278681"/>
    <lineage>
        <taxon>Eukaryota</taxon>
        <taxon>Fungi</taxon>
        <taxon>Fungi incertae sedis</taxon>
        <taxon>Olpidiomycota</taxon>
        <taxon>Olpidiomycotina</taxon>
        <taxon>Olpidiomycetes</taxon>
        <taxon>Olpidiales</taxon>
        <taxon>Olpidiaceae</taxon>
        <taxon>Olpidium</taxon>
    </lineage>
</organism>
<reference evidence="2 3" key="1">
    <citation type="journal article" name="Sci. Rep.">
        <title>Genome-scale phylogenetic analyses confirm Olpidium as the closest living zoosporic fungus to the non-flagellated, terrestrial fungi.</title>
        <authorList>
            <person name="Chang Y."/>
            <person name="Rochon D."/>
            <person name="Sekimoto S."/>
            <person name="Wang Y."/>
            <person name="Chovatia M."/>
            <person name="Sandor L."/>
            <person name="Salamov A."/>
            <person name="Grigoriev I.V."/>
            <person name="Stajich J.E."/>
            <person name="Spatafora J.W."/>
        </authorList>
    </citation>
    <scope>NUCLEOTIDE SEQUENCE [LARGE SCALE GENOMIC DNA]</scope>
    <source>
        <strain evidence="2">S191</strain>
    </source>
</reference>
<feature type="compositionally biased region" description="Low complexity" evidence="1">
    <location>
        <begin position="32"/>
        <end position="41"/>
    </location>
</feature>
<name>A0A8H8DM99_9FUNG</name>
<evidence type="ECO:0000313" key="2">
    <source>
        <dbReference type="EMBL" id="KAG5463508.1"/>
    </source>
</evidence>
<keyword evidence="3" id="KW-1185">Reference proteome</keyword>
<comment type="caution">
    <text evidence="2">The sequence shown here is derived from an EMBL/GenBank/DDBJ whole genome shotgun (WGS) entry which is preliminary data.</text>
</comment>
<dbReference type="AlphaFoldDB" id="A0A8H8DM99"/>
<accession>A0A8H8DM99</accession>
<feature type="compositionally biased region" description="Low complexity" evidence="1">
    <location>
        <begin position="52"/>
        <end position="70"/>
    </location>
</feature>
<dbReference type="EMBL" id="JAEFCI010000486">
    <property type="protein sequence ID" value="KAG5463508.1"/>
    <property type="molecule type" value="Genomic_DNA"/>
</dbReference>
<feature type="region of interest" description="Disordered" evidence="1">
    <location>
        <begin position="1"/>
        <end position="71"/>
    </location>
</feature>
<gene>
    <name evidence="2" type="ORF">BJ554DRAFT_6827</name>
</gene>
<proteinExistence type="predicted"/>
<protein>
    <submittedName>
        <fullName evidence="2">Uncharacterized protein</fullName>
    </submittedName>
</protein>
<sequence>MPALPPFSAPAAGAGGPLPESMCLPAIPAVPAAEGNGAGAAEEADNKPQANGESRSPPARPGSSAEPAAAVLRGVSAPRFAPQRLALTTYEGGGAGDAGAGVAAEGENAEALPVDGGVSVAGLGAQDFVSLANLPLFQQKFPPAITYPQTTPAPSDVPPLAPGTAAEPFGDLHALQPASSTTELSPEPLSPDEILYLLNYDQQLLFQSPLPDVQGTSQPISFPEAALVNSVSGAAPTADRHAKSLRASSARSVTRNVPQFLNKLYK</sequence>
<evidence type="ECO:0000313" key="3">
    <source>
        <dbReference type="Proteomes" id="UP000673691"/>
    </source>
</evidence>
<dbReference type="Proteomes" id="UP000673691">
    <property type="component" value="Unassembled WGS sequence"/>
</dbReference>
<evidence type="ECO:0000256" key="1">
    <source>
        <dbReference type="SAM" id="MobiDB-lite"/>
    </source>
</evidence>